<dbReference type="RefSeq" id="WP_072989362.1">
    <property type="nucleotide sequence ID" value="NZ_FQZB01000012.1"/>
</dbReference>
<evidence type="ECO:0000313" key="2">
    <source>
        <dbReference type="EMBL" id="SHJ97382.1"/>
    </source>
</evidence>
<dbReference type="STRING" id="1121302.SAMN02745163_02964"/>
<dbReference type="InterPro" id="IPR053737">
    <property type="entry name" value="Type_II_TA_Toxin"/>
</dbReference>
<protein>
    <submittedName>
        <fullName evidence="2">Death on curing protein</fullName>
    </submittedName>
</protein>
<dbReference type="InterPro" id="IPR006440">
    <property type="entry name" value="Doc"/>
</dbReference>
<gene>
    <name evidence="2" type="ORF">SAMN02745163_02964</name>
</gene>
<dbReference type="Pfam" id="PF02661">
    <property type="entry name" value="Fic"/>
    <property type="match status" value="1"/>
</dbReference>
<reference evidence="2 3" key="1">
    <citation type="submission" date="2016-11" db="EMBL/GenBank/DDBJ databases">
        <authorList>
            <person name="Jaros S."/>
            <person name="Januszkiewicz K."/>
            <person name="Wedrychowicz H."/>
        </authorList>
    </citation>
    <scope>NUCLEOTIDE SEQUENCE [LARGE SCALE GENOMIC DNA]</scope>
    <source>
        <strain evidence="2 3">DSM 21758</strain>
    </source>
</reference>
<name>A0A1M6NP89_9CLOT</name>
<dbReference type="InterPro" id="IPR003812">
    <property type="entry name" value="Fido"/>
</dbReference>
<dbReference type="PANTHER" id="PTHR39426">
    <property type="entry name" value="HOMOLOGY TO DEATH-ON-CURING PROTEIN OF PHAGE P1"/>
    <property type="match status" value="1"/>
</dbReference>
<accession>A0A1M6NP89</accession>
<dbReference type="PROSITE" id="PS51459">
    <property type="entry name" value="FIDO"/>
    <property type="match status" value="1"/>
</dbReference>
<dbReference type="SUPFAM" id="SSF140931">
    <property type="entry name" value="Fic-like"/>
    <property type="match status" value="1"/>
</dbReference>
<dbReference type="Proteomes" id="UP000184310">
    <property type="component" value="Unassembled WGS sequence"/>
</dbReference>
<dbReference type="EMBL" id="FQZB01000012">
    <property type="protein sequence ID" value="SHJ97382.1"/>
    <property type="molecule type" value="Genomic_DNA"/>
</dbReference>
<sequence length="125" mass="13872">MKSITYSDLLYIHEKTIVAHGGSKGIRDAELIKSALELSLSTFGGEELYKTIEEKISVTSYSLIKNHGFIDGNKRVGIVALRLLCKINNINLKYTQNELTNLGLGVAAGNIDKEQIKAWILDHKI</sequence>
<dbReference type="OrthoDB" id="9802752at2"/>
<dbReference type="InterPro" id="IPR036597">
    <property type="entry name" value="Fido-like_dom_sf"/>
</dbReference>
<proteinExistence type="predicted"/>
<evidence type="ECO:0000313" key="3">
    <source>
        <dbReference type="Proteomes" id="UP000184310"/>
    </source>
</evidence>
<dbReference type="NCBIfam" id="TIGR01550">
    <property type="entry name" value="DOC_P1"/>
    <property type="match status" value="1"/>
</dbReference>
<dbReference type="PANTHER" id="PTHR39426:SF1">
    <property type="entry name" value="HOMOLOGY TO DEATH-ON-CURING PROTEIN OF PHAGE P1"/>
    <property type="match status" value="1"/>
</dbReference>
<dbReference type="GO" id="GO:0016301">
    <property type="term" value="F:kinase activity"/>
    <property type="evidence" value="ECO:0007669"/>
    <property type="project" value="InterPro"/>
</dbReference>
<evidence type="ECO:0000259" key="1">
    <source>
        <dbReference type="PROSITE" id="PS51459"/>
    </source>
</evidence>
<organism evidence="2 3">
    <name type="scientific">Clostridium cavendishii DSM 21758</name>
    <dbReference type="NCBI Taxonomy" id="1121302"/>
    <lineage>
        <taxon>Bacteria</taxon>
        <taxon>Bacillati</taxon>
        <taxon>Bacillota</taxon>
        <taxon>Clostridia</taxon>
        <taxon>Eubacteriales</taxon>
        <taxon>Clostridiaceae</taxon>
        <taxon>Clostridium</taxon>
    </lineage>
</organism>
<feature type="domain" description="Fido" evidence="1">
    <location>
        <begin position="4"/>
        <end position="122"/>
    </location>
</feature>
<keyword evidence="3" id="KW-1185">Reference proteome</keyword>
<dbReference type="Gene3D" id="1.20.120.1870">
    <property type="entry name" value="Fic/DOC protein, Fido domain"/>
    <property type="match status" value="1"/>
</dbReference>
<dbReference type="AlphaFoldDB" id="A0A1M6NP89"/>